<organism evidence="4 5">
    <name type="scientific">Pleuronectes platessa</name>
    <name type="common">European plaice</name>
    <dbReference type="NCBI Taxonomy" id="8262"/>
    <lineage>
        <taxon>Eukaryota</taxon>
        <taxon>Metazoa</taxon>
        <taxon>Chordata</taxon>
        <taxon>Craniata</taxon>
        <taxon>Vertebrata</taxon>
        <taxon>Euteleostomi</taxon>
        <taxon>Actinopterygii</taxon>
        <taxon>Neopterygii</taxon>
        <taxon>Teleostei</taxon>
        <taxon>Neoteleostei</taxon>
        <taxon>Acanthomorphata</taxon>
        <taxon>Carangaria</taxon>
        <taxon>Pleuronectiformes</taxon>
        <taxon>Pleuronectoidei</taxon>
        <taxon>Pleuronectidae</taxon>
        <taxon>Pleuronectes</taxon>
    </lineage>
</organism>
<dbReference type="Pfam" id="PF07679">
    <property type="entry name" value="I-set"/>
    <property type="match status" value="2"/>
</dbReference>
<feature type="domain" description="Ig-like" evidence="3">
    <location>
        <begin position="9"/>
        <end position="157"/>
    </location>
</feature>
<evidence type="ECO:0000256" key="2">
    <source>
        <dbReference type="ARBA" id="ARBA00023319"/>
    </source>
</evidence>
<dbReference type="InterPro" id="IPR003599">
    <property type="entry name" value="Ig_sub"/>
</dbReference>
<dbReference type="SMART" id="SM00409">
    <property type="entry name" value="IG"/>
    <property type="match status" value="1"/>
</dbReference>
<accession>A0A9N7VU49</accession>
<dbReference type="InterPro" id="IPR013098">
    <property type="entry name" value="Ig_I-set"/>
</dbReference>
<dbReference type="Gene3D" id="2.60.40.10">
    <property type="entry name" value="Immunoglobulins"/>
    <property type="match status" value="3"/>
</dbReference>
<keyword evidence="5" id="KW-1185">Reference proteome</keyword>
<dbReference type="CDD" id="cd00096">
    <property type="entry name" value="Ig"/>
    <property type="match status" value="1"/>
</dbReference>
<sequence>MSLTVQIPPSIRGGEPEVAVVENSQAQLMCVAEGVPQPSLSWEKDGSALSETTGEYTILPSGELVIDIAQPDDEGSYTCSGDVALNKGERLLLACGVSGVPAPRITWVFNNNIVPVHYDQMNGHSELVIERVSKDDSGTYTCVAENNVGTSKPPILDGDLHSNRIEPLGGNAILNCEVRGDPLPTIQWSKGGINIQISNRIRQMDNGSLAIYGTVVGKR</sequence>
<dbReference type="PANTHER" id="PTHR10075:SF14">
    <property type="entry name" value="CELL ADHESION MOLECULE DSCAM2-RELATED"/>
    <property type="match status" value="1"/>
</dbReference>
<evidence type="ECO:0000259" key="3">
    <source>
        <dbReference type="PROSITE" id="PS50835"/>
    </source>
</evidence>
<protein>
    <recommendedName>
        <fullName evidence="3">Ig-like domain-containing protein</fullName>
    </recommendedName>
</protein>
<dbReference type="InterPro" id="IPR007110">
    <property type="entry name" value="Ig-like_dom"/>
</dbReference>
<dbReference type="SUPFAM" id="SSF48726">
    <property type="entry name" value="Immunoglobulin"/>
    <property type="match status" value="3"/>
</dbReference>
<evidence type="ECO:0000313" key="4">
    <source>
        <dbReference type="EMBL" id="CAB1459337.1"/>
    </source>
</evidence>
<dbReference type="PROSITE" id="PS50835">
    <property type="entry name" value="IG_LIKE"/>
    <property type="match status" value="1"/>
</dbReference>
<dbReference type="InterPro" id="IPR003598">
    <property type="entry name" value="Ig_sub2"/>
</dbReference>
<evidence type="ECO:0000313" key="5">
    <source>
        <dbReference type="Proteomes" id="UP001153269"/>
    </source>
</evidence>
<comment type="caution">
    <text evidence="4">The sequence shown here is derived from an EMBL/GenBank/DDBJ whole genome shotgun (WGS) entry which is preliminary data.</text>
</comment>
<dbReference type="Proteomes" id="UP001153269">
    <property type="component" value="Unassembled WGS sequence"/>
</dbReference>
<dbReference type="PANTHER" id="PTHR10075">
    <property type="entry name" value="BASIGIN RELATED"/>
    <property type="match status" value="1"/>
</dbReference>
<gene>
    <name evidence="4" type="ORF">PLEPLA_LOCUS47174</name>
</gene>
<dbReference type="Pfam" id="PF13927">
    <property type="entry name" value="Ig_3"/>
    <property type="match status" value="1"/>
</dbReference>
<dbReference type="FunFam" id="2.60.40.10:FF:000032">
    <property type="entry name" value="palladin isoform X1"/>
    <property type="match status" value="1"/>
</dbReference>
<reference evidence="4" key="1">
    <citation type="submission" date="2020-03" db="EMBL/GenBank/DDBJ databases">
        <authorList>
            <person name="Weist P."/>
        </authorList>
    </citation>
    <scope>NUCLEOTIDE SEQUENCE</scope>
</reference>
<dbReference type="InterPro" id="IPR036179">
    <property type="entry name" value="Ig-like_dom_sf"/>
</dbReference>
<proteinExistence type="predicted"/>
<dbReference type="AlphaFoldDB" id="A0A9N7VU49"/>
<dbReference type="InterPro" id="IPR013783">
    <property type="entry name" value="Ig-like_fold"/>
</dbReference>
<evidence type="ECO:0000256" key="1">
    <source>
        <dbReference type="ARBA" id="ARBA00023157"/>
    </source>
</evidence>
<keyword evidence="2" id="KW-0393">Immunoglobulin domain</keyword>
<dbReference type="SMART" id="SM00408">
    <property type="entry name" value="IGc2"/>
    <property type="match status" value="3"/>
</dbReference>
<dbReference type="EMBL" id="CADEAL010004426">
    <property type="protein sequence ID" value="CAB1459337.1"/>
    <property type="molecule type" value="Genomic_DNA"/>
</dbReference>
<keyword evidence="1" id="KW-1015">Disulfide bond</keyword>
<name>A0A9N7VU49_PLEPL</name>